<organism evidence="3 4">
    <name type="scientific">Arcobacter arenosus</name>
    <dbReference type="NCBI Taxonomy" id="2576037"/>
    <lineage>
        <taxon>Bacteria</taxon>
        <taxon>Pseudomonadati</taxon>
        <taxon>Campylobacterota</taxon>
        <taxon>Epsilonproteobacteria</taxon>
        <taxon>Campylobacterales</taxon>
        <taxon>Arcobacteraceae</taxon>
        <taxon>Arcobacter</taxon>
    </lineage>
</organism>
<protein>
    <submittedName>
        <fullName evidence="3">DUF3365 domain-containing protein</fullName>
    </submittedName>
</protein>
<feature type="chain" id="PRO_5024297527" evidence="1">
    <location>
        <begin position="20"/>
        <end position="189"/>
    </location>
</feature>
<dbReference type="AlphaFoldDB" id="A0A5R8Y2L1"/>
<keyword evidence="4" id="KW-1185">Reference proteome</keyword>
<sequence>MKKFLISGLILSISFSSFAQEFTKESVQKLAHDVIKEYNSTLKKELKDSKRANNLEGMVNYCINDSKLVAKKLNEKYAPKVSIKRISLNNRNEKAKADESEEKILKAFELIAKSDAYQPDEIIQVVDDNTFKVYSPITMNSRDCKKCHGVEKKVDKKSKDRFFEVYKNNNAYGYKSGDVRGAVVVTIFK</sequence>
<dbReference type="Proteomes" id="UP000308901">
    <property type="component" value="Unassembled WGS sequence"/>
</dbReference>
<proteinExistence type="predicted"/>
<dbReference type="InterPro" id="IPR021796">
    <property type="entry name" value="Tll0287-like_dom"/>
</dbReference>
<dbReference type="OrthoDB" id="9797588at2"/>
<keyword evidence="1" id="KW-0732">Signal</keyword>
<evidence type="ECO:0000259" key="2">
    <source>
        <dbReference type="Pfam" id="PF11845"/>
    </source>
</evidence>
<evidence type="ECO:0000313" key="3">
    <source>
        <dbReference type="EMBL" id="TLP39503.1"/>
    </source>
</evidence>
<dbReference type="EMBL" id="VANU01000002">
    <property type="protein sequence ID" value="TLP39503.1"/>
    <property type="molecule type" value="Genomic_DNA"/>
</dbReference>
<feature type="domain" description="Tll0287-like" evidence="2">
    <location>
        <begin position="32"/>
        <end position="187"/>
    </location>
</feature>
<accession>A0A5R8Y2L1</accession>
<feature type="signal peptide" evidence="1">
    <location>
        <begin position="1"/>
        <end position="19"/>
    </location>
</feature>
<evidence type="ECO:0000256" key="1">
    <source>
        <dbReference type="SAM" id="SignalP"/>
    </source>
</evidence>
<reference evidence="3 4" key="1">
    <citation type="submission" date="2019-05" db="EMBL/GenBank/DDBJ databases">
        <title>Arcobacter sp. nov., isolated from sea sediment.</title>
        <authorList>
            <person name="Kim W."/>
        </authorList>
    </citation>
    <scope>NUCLEOTIDE SEQUENCE [LARGE SCALE GENOMIC DNA]</scope>
    <source>
        <strain evidence="3 4">CAU 1517</strain>
    </source>
</reference>
<name>A0A5R8Y2L1_9BACT</name>
<dbReference type="RefSeq" id="WP_138152086.1">
    <property type="nucleotide sequence ID" value="NZ_VANU01000002.1"/>
</dbReference>
<evidence type="ECO:0000313" key="4">
    <source>
        <dbReference type="Proteomes" id="UP000308901"/>
    </source>
</evidence>
<gene>
    <name evidence="3" type="ORF">FDK22_06425</name>
</gene>
<comment type="caution">
    <text evidence="3">The sequence shown here is derived from an EMBL/GenBank/DDBJ whole genome shotgun (WGS) entry which is preliminary data.</text>
</comment>
<dbReference type="Pfam" id="PF11845">
    <property type="entry name" value="Tll0287-like"/>
    <property type="match status" value="1"/>
</dbReference>